<evidence type="ECO:0000256" key="1">
    <source>
        <dbReference type="SAM" id="MobiDB-lite"/>
    </source>
</evidence>
<protein>
    <submittedName>
        <fullName evidence="2">Uncharacterized protein</fullName>
    </submittedName>
</protein>
<evidence type="ECO:0000313" key="2">
    <source>
        <dbReference type="EMBL" id="KAJ8992408.1"/>
    </source>
</evidence>
<organism evidence="2 3">
    <name type="scientific">Exophiala dermatitidis</name>
    <name type="common">Black yeast-like fungus</name>
    <name type="synonym">Wangiella dermatitidis</name>
    <dbReference type="NCBI Taxonomy" id="5970"/>
    <lineage>
        <taxon>Eukaryota</taxon>
        <taxon>Fungi</taxon>
        <taxon>Dikarya</taxon>
        <taxon>Ascomycota</taxon>
        <taxon>Pezizomycotina</taxon>
        <taxon>Eurotiomycetes</taxon>
        <taxon>Chaetothyriomycetidae</taxon>
        <taxon>Chaetothyriales</taxon>
        <taxon>Herpotrichiellaceae</taxon>
        <taxon>Exophiala</taxon>
    </lineage>
</organism>
<name>A0AAN6EW85_EXODE</name>
<accession>A0AAN6EW85</accession>
<feature type="region of interest" description="Disordered" evidence="1">
    <location>
        <begin position="1"/>
        <end position="95"/>
    </location>
</feature>
<gene>
    <name evidence="2" type="ORF">HRR80_003512</name>
</gene>
<dbReference type="EMBL" id="JAJGCB010000005">
    <property type="protein sequence ID" value="KAJ8992408.1"/>
    <property type="molecule type" value="Genomic_DNA"/>
</dbReference>
<comment type="caution">
    <text evidence="2">The sequence shown here is derived from an EMBL/GenBank/DDBJ whole genome shotgun (WGS) entry which is preliminary data.</text>
</comment>
<dbReference type="Proteomes" id="UP001161757">
    <property type="component" value="Unassembled WGS sequence"/>
</dbReference>
<proteinExistence type="predicted"/>
<sequence>MSDKGVAPDSHSALFGLEGKRPSTTPGAGAGSGIIGTSGHTGSANKGSVAGVSDKGNAQSTTAGIQHGGNSSAAPGSGGETLTPSQGTGEIPPKA</sequence>
<reference evidence="2" key="1">
    <citation type="submission" date="2023-01" db="EMBL/GenBank/DDBJ databases">
        <title>Exophiala dermititidis isolated from Cystic Fibrosis Patient.</title>
        <authorList>
            <person name="Kurbessoian T."/>
            <person name="Crocker A."/>
            <person name="Murante D."/>
            <person name="Hogan D.A."/>
            <person name="Stajich J.E."/>
        </authorList>
    </citation>
    <scope>NUCLEOTIDE SEQUENCE</scope>
    <source>
        <strain evidence="2">Ex8</strain>
    </source>
</reference>
<evidence type="ECO:0000313" key="3">
    <source>
        <dbReference type="Proteomes" id="UP001161757"/>
    </source>
</evidence>
<dbReference type="AlphaFoldDB" id="A0AAN6EW85"/>